<reference evidence="7" key="1">
    <citation type="submission" date="2020-11" db="EMBL/GenBank/DDBJ databases">
        <authorList>
            <person name="Tran Van P."/>
        </authorList>
    </citation>
    <scope>NUCLEOTIDE SEQUENCE</scope>
</reference>
<evidence type="ECO:0000256" key="2">
    <source>
        <dbReference type="ARBA" id="ARBA00022692"/>
    </source>
</evidence>
<feature type="transmembrane region" description="Helical" evidence="5">
    <location>
        <begin position="230"/>
        <end position="250"/>
    </location>
</feature>
<dbReference type="EMBL" id="OE000457">
    <property type="protein sequence ID" value="CAD7453904.1"/>
    <property type="molecule type" value="Genomic_DNA"/>
</dbReference>
<dbReference type="GO" id="GO:0055078">
    <property type="term" value="P:sodium ion homeostasis"/>
    <property type="evidence" value="ECO:0007669"/>
    <property type="project" value="TreeGrafter"/>
</dbReference>
<feature type="domain" description="Amino acid permease/ SLC12A" evidence="6">
    <location>
        <begin position="322"/>
        <end position="434"/>
    </location>
</feature>
<dbReference type="GO" id="GO:0008511">
    <property type="term" value="F:sodium:potassium:chloride symporter activity"/>
    <property type="evidence" value="ECO:0007669"/>
    <property type="project" value="TreeGrafter"/>
</dbReference>
<evidence type="ECO:0000256" key="3">
    <source>
        <dbReference type="ARBA" id="ARBA00022989"/>
    </source>
</evidence>
<evidence type="ECO:0000259" key="6">
    <source>
        <dbReference type="Pfam" id="PF00324"/>
    </source>
</evidence>
<dbReference type="GO" id="GO:0016020">
    <property type="term" value="C:membrane"/>
    <property type="evidence" value="ECO:0007669"/>
    <property type="project" value="UniProtKB-SubCell"/>
</dbReference>
<evidence type="ECO:0000256" key="1">
    <source>
        <dbReference type="ARBA" id="ARBA00004141"/>
    </source>
</evidence>
<dbReference type="GO" id="GO:1990573">
    <property type="term" value="P:potassium ion import across plasma membrane"/>
    <property type="evidence" value="ECO:0007669"/>
    <property type="project" value="TreeGrafter"/>
</dbReference>
<feature type="transmembrane region" description="Helical" evidence="5">
    <location>
        <begin position="32"/>
        <end position="51"/>
    </location>
</feature>
<dbReference type="Gene3D" id="1.20.1740.10">
    <property type="entry name" value="Amino acid/polyamine transporter I"/>
    <property type="match status" value="2"/>
</dbReference>
<feature type="transmembrane region" description="Helical" evidence="5">
    <location>
        <begin position="57"/>
        <end position="79"/>
    </location>
</feature>
<comment type="subcellular location">
    <subcellularLocation>
        <location evidence="1">Membrane</location>
        <topology evidence="1">Multi-pass membrane protein</topology>
    </subcellularLocation>
</comment>
<dbReference type="InterPro" id="IPR004842">
    <property type="entry name" value="SLC12A_fam"/>
</dbReference>
<dbReference type="AlphaFoldDB" id="A0A7R9FHS5"/>
<keyword evidence="2 5" id="KW-0812">Transmembrane</keyword>
<dbReference type="InterPro" id="IPR004841">
    <property type="entry name" value="AA-permease/SLC12A_dom"/>
</dbReference>
<dbReference type="GO" id="GO:0055064">
    <property type="term" value="P:chloride ion homeostasis"/>
    <property type="evidence" value="ECO:0007669"/>
    <property type="project" value="TreeGrafter"/>
</dbReference>
<feature type="transmembrane region" description="Helical" evidence="5">
    <location>
        <begin position="174"/>
        <end position="192"/>
    </location>
</feature>
<evidence type="ECO:0000256" key="5">
    <source>
        <dbReference type="SAM" id="Phobius"/>
    </source>
</evidence>
<feature type="transmembrane region" description="Helical" evidence="5">
    <location>
        <begin position="100"/>
        <end position="121"/>
    </location>
</feature>
<dbReference type="Pfam" id="PF00324">
    <property type="entry name" value="AA_permease"/>
    <property type="match status" value="2"/>
</dbReference>
<evidence type="ECO:0000256" key="4">
    <source>
        <dbReference type="ARBA" id="ARBA00023136"/>
    </source>
</evidence>
<sequence length="488" mass="52090">MVELALLADMVELALLADMVELALLADMMRCLLNIWGVMLFLRLSWVIGQAGVGEGVAVICLANLVTLLTTISMSAVCTNGQIKGGGIYYMISRSLGPEFGGAIGLMFTLANSIAVSMYIVGFCESLQDLLRTFGITLIDGSTNDIRVVGIGTLVGILVLAMVGMDWVTRTQMVLLIVLIASQVDFVVGSIMGPKSDLEKAKGFVGYNMETFSSNIWSDYREFEGVEHSFFSVFSVFFPAVTGIVAGANLSGDLKGKLPPVHPIEIRASSSPSSTVELNTTSALANYATEAGLRVQTVYCKGRSRLVPSKADNMSRVNVPSLQDPSSAIPIGTLLAILVTFLSYVGYAFMMGGCVLRDASGNVTEYLRAVAENPENPWAIIANCTDRSCRFGLENDNQAMELVSSWGPLIYGGCFAATLSSAIASLVGAPRVLQDSNNHVSNTGSLVYCESDALDYAATEEGIIQILKPSIMATINKTKQVTIMETCA</sequence>
<proteinExistence type="predicted"/>
<evidence type="ECO:0000313" key="7">
    <source>
        <dbReference type="EMBL" id="CAD7453904.1"/>
    </source>
</evidence>
<dbReference type="PANTHER" id="PTHR11827:SF103">
    <property type="entry name" value="SODIUM CHLORIDE COTRANSPORTER 69, ISOFORM E"/>
    <property type="match status" value="1"/>
</dbReference>
<dbReference type="GO" id="GO:0006884">
    <property type="term" value="P:cell volume homeostasis"/>
    <property type="evidence" value="ECO:0007669"/>
    <property type="project" value="TreeGrafter"/>
</dbReference>
<gene>
    <name evidence="7" type="ORF">TTEB3V08_LOCUS2021</name>
</gene>
<feature type="transmembrane region" description="Helical" evidence="5">
    <location>
        <begin position="148"/>
        <end position="167"/>
    </location>
</feature>
<keyword evidence="3 5" id="KW-1133">Transmembrane helix</keyword>
<organism evidence="7">
    <name type="scientific">Timema tahoe</name>
    <dbReference type="NCBI Taxonomy" id="61484"/>
    <lineage>
        <taxon>Eukaryota</taxon>
        <taxon>Metazoa</taxon>
        <taxon>Ecdysozoa</taxon>
        <taxon>Arthropoda</taxon>
        <taxon>Hexapoda</taxon>
        <taxon>Insecta</taxon>
        <taxon>Pterygota</taxon>
        <taxon>Neoptera</taxon>
        <taxon>Polyneoptera</taxon>
        <taxon>Phasmatodea</taxon>
        <taxon>Timematodea</taxon>
        <taxon>Timematoidea</taxon>
        <taxon>Timematidae</taxon>
        <taxon>Timema</taxon>
    </lineage>
</organism>
<feature type="transmembrane region" description="Helical" evidence="5">
    <location>
        <begin position="328"/>
        <end position="350"/>
    </location>
</feature>
<dbReference type="GO" id="GO:0055075">
    <property type="term" value="P:potassium ion homeostasis"/>
    <property type="evidence" value="ECO:0007669"/>
    <property type="project" value="TreeGrafter"/>
</dbReference>
<feature type="domain" description="Amino acid permease/ SLC12A" evidence="6">
    <location>
        <begin position="28"/>
        <end position="255"/>
    </location>
</feature>
<accession>A0A7R9FHS5</accession>
<keyword evidence="4 5" id="KW-0472">Membrane</keyword>
<feature type="transmembrane region" description="Helical" evidence="5">
    <location>
        <begin position="409"/>
        <end position="429"/>
    </location>
</feature>
<name>A0A7R9FHS5_9NEOP</name>
<dbReference type="PANTHER" id="PTHR11827">
    <property type="entry name" value="SOLUTE CARRIER FAMILY 12, CATION COTRANSPORTERS"/>
    <property type="match status" value="1"/>
</dbReference>
<protein>
    <recommendedName>
        <fullName evidence="6">Amino acid permease/ SLC12A domain-containing protein</fullName>
    </recommendedName>
</protein>